<dbReference type="AlphaFoldDB" id="A0AAV8XMB2"/>
<keyword evidence="2" id="KW-1185">Reference proteome</keyword>
<reference evidence="1" key="1">
    <citation type="journal article" date="2023" name="Insect Mol. Biol.">
        <title>Genome sequencing provides insights into the evolution of gene families encoding plant cell wall-degrading enzymes in longhorned beetles.</title>
        <authorList>
            <person name="Shin N.R."/>
            <person name="Okamura Y."/>
            <person name="Kirsch R."/>
            <person name="Pauchet Y."/>
        </authorList>
    </citation>
    <scope>NUCLEOTIDE SEQUENCE</scope>
    <source>
        <strain evidence="1">AMC_N1</strain>
    </source>
</reference>
<dbReference type="EMBL" id="JAPWTK010000482">
    <property type="protein sequence ID" value="KAJ8939568.1"/>
    <property type="molecule type" value="Genomic_DNA"/>
</dbReference>
<proteinExistence type="predicted"/>
<evidence type="ECO:0000313" key="2">
    <source>
        <dbReference type="Proteomes" id="UP001162162"/>
    </source>
</evidence>
<accession>A0AAV8XMB2</accession>
<dbReference type="Proteomes" id="UP001162162">
    <property type="component" value="Unassembled WGS sequence"/>
</dbReference>
<evidence type="ECO:0008006" key="3">
    <source>
        <dbReference type="Google" id="ProtNLM"/>
    </source>
</evidence>
<sequence length="98" mass="11470">MTELRVCQLCFKATKDFQAIEENLREILDVLLLKIDIKFSRDPKICLSCQTTLVNYYQFVTKCLVKQENTEECDDRDACLAIKSEVFDIKTEEEECYG</sequence>
<evidence type="ECO:0000313" key="1">
    <source>
        <dbReference type="EMBL" id="KAJ8939568.1"/>
    </source>
</evidence>
<comment type="caution">
    <text evidence="1">The sequence shown here is derived from an EMBL/GenBank/DDBJ whole genome shotgun (WGS) entry which is preliminary data.</text>
</comment>
<organism evidence="1 2">
    <name type="scientific">Aromia moschata</name>
    <dbReference type="NCBI Taxonomy" id="1265417"/>
    <lineage>
        <taxon>Eukaryota</taxon>
        <taxon>Metazoa</taxon>
        <taxon>Ecdysozoa</taxon>
        <taxon>Arthropoda</taxon>
        <taxon>Hexapoda</taxon>
        <taxon>Insecta</taxon>
        <taxon>Pterygota</taxon>
        <taxon>Neoptera</taxon>
        <taxon>Endopterygota</taxon>
        <taxon>Coleoptera</taxon>
        <taxon>Polyphaga</taxon>
        <taxon>Cucujiformia</taxon>
        <taxon>Chrysomeloidea</taxon>
        <taxon>Cerambycidae</taxon>
        <taxon>Cerambycinae</taxon>
        <taxon>Callichromatini</taxon>
        <taxon>Aromia</taxon>
    </lineage>
</organism>
<protein>
    <recommendedName>
        <fullName evidence="3">ZAD domain-containing protein</fullName>
    </recommendedName>
</protein>
<name>A0AAV8XMB2_9CUCU</name>
<gene>
    <name evidence="1" type="ORF">NQ318_014132</name>
</gene>